<dbReference type="Proteomes" id="UP001500967">
    <property type="component" value="Unassembled WGS sequence"/>
</dbReference>
<evidence type="ECO:0000256" key="1">
    <source>
        <dbReference type="SAM" id="MobiDB-lite"/>
    </source>
</evidence>
<name>A0ABP3EAW0_9ACTN</name>
<accession>A0ABP3EAW0</accession>
<evidence type="ECO:0000313" key="2">
    <source>
        <dbReference type="EMBL" id="GAA0255189.1"/>
    </source>
</evidence>
<comment type="caution">
    <text evidence="2">The sequence shown here is derived from an EMBL/GenBank/DDBJ whole genome shotgun (WGS) entry which is preliminary data.</text>
</comment>
<protein>
    <submittedName>
        <fullName evidence="2">Uncharacterized protein</fullName>
    </submittedName>
</protein>
<gene>
    <name evidence="2" type="ORF">GCM10009539_45500</name>
</gene>
<feature type="region of interest" description="Disordered" evidence="1">
    <location>
        <begin position="149"/>
        <end position="170"/>
    </location>
</feature>
<sequence>MLLVRTDLVRTSSVVPVRTVRGSGAPAPVPTVQVVLASVVLVPARKGQGVPGSDGLVRAPRVRRDQRSVVRVLTGRMGRCLAVRVLMGPMVPCLGVPVPRGRMDPRSVVVDPMDLVRTGSGGLARMDLMARSSGAGRVVTGRMVRCSGGGPAVMVRSPRSGGVGQGRTRTGSGRLELGLSVLCPTRVGLCRGSRSSVVPTGPVVRFRVRLTSVGPTGWERRRLGRARWVVRRSRGMRRSVVRMASGVASGRFRRLRPVIGTVVIVAAGSMIGDRVGRRPEVRRSVVPVPRGPRSVALVPRGPRSVVRRPVVLAPTGLCSAVRRLPVRGRTESRSVVRAPLVRGRTGPRSVVRRPAGQCSVGRRRVALTGPCSVGLGPTVRSVGRKVPLEGRRLGRCPVVRLLVGPMARSVGPLVGRTDGSVVRKEAPRLGARRGVLRLAARRRVRSGDRSLGDLCPERPEARVRSVGRPLVTPLSGGRLREVPCSAALRSVDREQTVPCSVDRRTMGQERTVRRSAARPAVAPEGMVRCSVDRRAMVREQTVRCSVGRRVTGPVSTANRSGLRRLVGGRVLRNGRLRPTVTAATSATVTRETPAHPGIATPAIKALVIKAPATKTVVTGIPVIRMVVTGIPATKGPVIKAPRIRVTAGTAMISRGRFAAVRRSSGTPAPKAR</sequence>
<keyword evidence="3" id="KW-1185">Reference proteome</keyword>
<dbReference type="EMBL" id="BAAAGX010000017">
    <property type="protein sequence ID" value="GAA0255189.1"/>
    <property type="molecule type" value="Genomic_DNA"/>
</dbReference>
<reference evidence="3" key="1">
    <citation type="journal article" date="2019" name="Int. J. Syst. Evol. Microbiol.">
        <title>The Global Catalogue of Microorganisms (GCM) 10K type strain sequencing project: providing services to taxonomists for standard genome sequencing and annotation.</title>
        <authorList>
            <consortium name="The Broad Institute Genomics Platform"/>
            <consortium name="The Broad Institute Genome Sequencing Center for Infectious Disease"/>
            <person name="Wu L."/>
            <person name="Ma J."/>
        </authorList>
    </citation>
    <scope>NUCLEOTIDE SEQUENCE [LARGE SCALE GENOMIC DNA]</scope>
    <source>
        <strain evidence="3">JCM 10425</strain>
    </source>
</reference>
<organism evidence="2 3">
    <name type="scientific">Cryptosporangium japonicum</name>
    <dbReference type="NCBI Taxonomy" id="80872"/>
    <lineage>
        <taxon>Bacteria</taxon>
        <taxon>Bacillati</taxon>
        <taxon>Actinomycetota</taxon>
        <taxon>Actinomycetes</taxon>
        <taxon>Cryptosporangiales</taxon>
        <taxon>Cryptosporangiaceae</taxon>
        <taxon>Cryptosporangium</taxon>
    </lineage>
</organism>
<evidence type="ECO:0000313" key="3">
    <source>
        <dbReference type="Proteomes" id="UP001500967"/>
    </source>
</evidence>
<proteinExistence type="predicted"/>